<comment type="similarity">
    <text evidence="1">Belongs to the ARG7 family.</text>
</comment>
<dbReference type="Gramene" id="TraesCS5A03G0821900.1">
    <property type="protein sequence ID" value="TraesCS5A03G0821900.1.CDS1"/>
    <property type="gene ID" value="TraesCS5A03G0821900"/>
</dbReference>
<proteinExistence type="inferred from homology"/>
<dbReference type="Gramene" id="TraesCAD_scaffold_008215_01G000400.1">
    <property type="protein sequence ID" value="TraesCAD_scaffold_008215_01G000400.1"/>
    <property type="gene ID" value="TraesCAD_scaffold_008215_01G000400"/>
</dbReference>
<organism evidence="2">
    <name type="scientific">Triticum aestivum</name>
    <name type="common">Wheat</name>
    <dbReference type="NCBI Taxonomy" id="4565"/>
    <lineage>
        <taxon>Eukaryota</taxon>
        <taxon>Viridiplantae</taxon>
        <taxon>Streptophyta</taxon>
        <taxon>Embryophyta</taxon>
        <taxon>Tracheophyta</taxon>
        <taxon>Spermatophyta</taxon>
        <taxon>Magnoliopsida</taxon>
        <taxon>Liliopsida</taxon>
        <taxon>Poales</taxon>
        <taxon>Poaceae</taxon>
        <taxon>BOP clade</taxon>
        <taxon>Pooideae</taxon>
        <taxon>Triticodae</taxon>
        <taxon>Triticeae</taxon>
        <taxon>Triticinae</taxon>
        <taxon>Triticum</taxon>
    </lineage>
</organism>
<accession>A0A3B6KN31</accession>
<name>A0A3B6KN31_WHEAT</name>
<gene>
    <name evidence="2" type="primary">LOC123107613</name>
</gene>
<dbReference type="Proteomes" id="UP000019116">
    <property type="component" value="Chromosome 5A"/>
</dbReference>
<keyword evidence="3" id="KW-1185">Reference proteome</keyword>
<dbReference type="Gramene" id="TraesKAR5A01G0330190.1">
    <property type="protein sequence ID" value="cds.TraesKAR5A01G0330190.1"/>
    <property type="gene ID" value="TraesKAR5A01G0330190"/>
</dbReference>
<evidence type="ECO:0000256" key="1">
    <source>
        <dbReference type="ARBA" id="ARBA00006974"/>
    </source>
</evidence>
<dbReference type="OMA" id="INTRTSD"/>
<evidence type="ECO:0000313" key="2">
    <source>
        <dbReference type="EnsemblPlants" id="TraesCS5A02G342000.1.cds1"/>
    </source>
</evidence>
<dbReference type="GO" id="GO:0009733">
    <property type="term" value="P:response to auxin"/>
    <property type="evidence" value="ECO:0007669"/>
    <property type="project" value="InterPro"/>
</dbReference>
<protein>
    <submittedName>
        <fullName evidence="2">Uncharacterized protein</fullName>
    </submittedName>
</protein>
<dbReference type="InterPro" id="IPR003676">
    <property type="entry name" value="SAUR_fam"/>
</dbReference>
<dbReference type="AlphaFoldDB" id="A0A3B6KN31"/>
<reference evidence="2" key="2">
    <citation type="submission" date="2018-10" db="UniProtKB">
        <authorList>
            <consortium name="EnsemblPlants"/>
        </authorList>
    </citation>
    <scope>IDENTIFICATION</scope>
</reference>
<dbReference type="Pfam" id="PF02519">
    <property type="entry name" value="Auxin_inducible"/>
    <property type="match status" value="1"/>
</dbReference>
<dbReference type="PANTHER" id="PTHR31175">
    <property type="entry name" value="AUXIN-RESPONSIVE FAMILY PROTEIN"/>
    <property type="match status" value="1"/>
</dbReference>
<dbReference type="EnsemblPlants" id="TraesCS5A02G342000.1">
    <property type="protein sequence ID" value="TraesCS5A02G342000.1.cds1"/>
    <property type="gene ID" value="TraesCS5A02G342000"/>
</dbReference>
<dbReference type="RefSeq" id="XP_044385517.1">
    <property type="nucleotide sequence ID" value="XM_044529582.1"/>
</dbReference>
<dbReference type="KEGG" id="taes:123107613"/>
<dbReference type="PaxDb" id="4565-Traes_5AL_165FA148E.1"/>
<dbReference type="Gramene" id="TraesROB_scaffold_008015_01G000500.1">
    <property type="protein sequence ID" value="TraesROB_scaffold_008015_01G000500.1"/>
    <property type="gene ID" value="TraesROB_scaffold_008015_01G000500"/>
</dbReference>
<reference evidence="2" key="1">
    <citation type="submission" date="2018-08" db="EMBL/GenBank/DDBJ databases">
        <authorList>
            <person name="Rossello M."/>
        </authorList>
    </citation>
    <scope>NUCLEOTIDE SEQUENCE [LARGE SCALE GENOMIC DNA]</scope>
    <source>
        <strain evidence="2">cv. Chinese Spring</strain>
    </source>
</reference>
<sequence length="202" mass="22438">MHYPDPSLPSTINPWPAQHKLHLICKQHHTLQHTFRLSEPARNTSDSTMIHPKKLAQLAKKCQRMLAAGTDARHRQHASDMVDDDRCSTASSVVADEGHCMVYSTDGTRFEVPLAYLGTTVFAELLRMSEEEFGFASGSDGGRITLPCDTTVMEYVLCLIRREASEEVERAFLSSIAEHCHNYSASCVAPSMGLSHQFALCT</sequence>
<dbReference type="OrthoDB" id="10270449at2759"/>
<dbReference type="Gramene" id="TraesRN5A0100835800.1">
    <property type="protein sequence ID" value="TraesRN5A0100835800.1"/>
    <property type="gene ID" value="TraesRN5A0100835800"/>
</dbReference>
<dbReference type="Gramene" id="TraesWEE_scaffold_016865_01G000700.1">
    <property type="protein sequence ID" value="TraesWEE_scaffold_016865_01G000700.1"/>
    <property type="gene ID" value="TraesWEE_scaffold_016865_01G000700"/>
</dbReference>
<dbReference type="GeneID" id="123107613"/>
<evidence type="ECO:0000313" key="3">
    <source>
        <dbReference type="Proteomes" id="UP000019116"/>
    </source>
</evidence>
<dbReference type="Gramene" id="TraesCS5A02G342000.1">
    <property type="protein sequence ID" value="TraesCS5A02G342000.1.cds1"/>
    <property type="gene ID" value="TraesCS5A02G342000"/>
</dbReference>
<dbReference type="PANTHER" id="PTHR31175:SF115">
    <property type="entry name" value="AUXIN-RESPONSIVE PROTEIN SAUR36"/>
    <property type="match status" value="1"/>
</dbReference>
<dbReference type="Gramene" id="TraesMAC5A03G02710980.1">
    <property type="protein sequence ID" value="TraesMAC5A03G02710980.1.CDS1"/>
    <property type="gene ID" value="TraesMAC5A03G02710980"/>
</dbReference>
<dbReference type="Gramene" id="TraesCLE_scaffold_012900_01G000500.1">
    <property type="protein sequence ID" value="TraesCLE_scaffold_012900_01G000500.1"/>
    <property type="gene ID" value="TraesCLE_scaffold_012900_01G000500"/>
</dbReference>